<name>A0A9D1F5K1_9FIRM</name>
<organism evidence="1 2">
    <name type="scientific">Candidatus Scybalocola faecigallinarum</name>
    <dbReference type="NCBI Taxonomy" id="2840941"/>
    <lineage>
        <taxon>Bacteria</taxon>
        <taxon>Bacillati</taxon>
        <taxon>Bacillota</taxon>
        <taxon>Clostridia</taxon>
        <taxon>Lachnospirales</taxon>
        <taxon>Lachnospiraceae</taxon>
        <taxon>Lachnospiraceae incertae sedis</taxon>
        <taxon>Candidatus Scybalocola (ex Gilroy et al. 2021)</taxon>
    </lineage>
</organism>
<sequence length="115" mass="13003">MENIKYWPIGSCVIIKGSVRKIIIIARGLVTAATGEPKYFDYGGCFYPEGLVGDQILFFNHEDISEVIHEGYKDDDEPRMVENVNQWIRDTGLPKGSAYELNKKKGLVSEFDQEG</sequence>
<protein>
    <submittedName>
        <fullName evidence="1">DUF4176 domain-containing protein</fullName>
    </submittedName>
</protein>
<reference evidence="1" key="1">
    <citation type="submission" date="2020-10" db="EMBL/GenBank/DDBJ databases">
        <authorList>
            <person name="Gilroy R."/>
        </authorList>
    </citation>
    <scope>NUCLEOTIDE SEQUENCE</scope>
    <source>
        <strain evidence="1">CHK178-757</strain>
    </source>
</reference>
<evidence type="ECO:0000313" key="1">
    <source>
        <dbReference type="EMBL" id="HIS47916.1"/>
    </source>
</evidence>
<dbReference type="InterPro" id="IPR025233">
    <property type="entry name" value="DUF4176"/>
</dbReference>
<accession>A0A9D1F5K1</accession>
<dbReference type="EMBL" id="DVIT01000037">
    <property type="protein sequence ID" value="HIS47916.1"/>
    <property type="molecule type" value="Genomic_DNA"/>
</dbReference>
<dbReference type="AlphaFoldDB" id="A0A9D1F5K1"/>
<evidence type="ECO:0000313" key="2">
    <source>
        <dbReference type="Proteomes" id="UP000823927"/>
    </source>
</evidence>
<comment type="caution">
    <text evidence="1">The sequence shown here is derived from an EMBL/GenBank/DDBJ whole genome shotgun (WGS) entry which is preliminary data.</text>
</comment>
<dbReference type="Pfam" id="PF13780">
    <property type="entry name" value="DUF4176"/>
    <property type="match status" value="1"/>
</dbReference>
<dbReference type="Proteomes" id="UP000823927">
    <property type="component" value="Unassembled WGS sequence"/>
</dbReference>
<gene>
    <name evidence="1" type="ORF">IAB46_10285</name>
</gene>
<proteinExistence type="predicted"/>
<reference evidence="1" key="2">
    <citation type="journal article" date="2021" name="PeerJ">
        <title>Extensive microbial diversity within the chicken gut microbiome revealed by metagenomics and culture.</title>
        <authorList>
            <person name="Gilroy R."/>
            <person name="Ravi A."/>
            <person name="Getino M."/>
            <person name="Pursley I."/>
            <person name="Horton D.L."/>
            <person name="Alikhan N.F."/>
            <person name="Baker D."/>
            <person name="Gharbi K."/>
            <person name="Hall N."/>
            <person name="Watson M."/>
            <person name="Adriaenssens E.M."/>
            <person name="Foster-Nyarko E."/>
            <person name="Jarju S."/>
            <person name="Secka A."/>
            <person name="Antonio M."/>
            <person name="Oren A."/>
            <person name="Chaudhuri R.R."/>
            <person name="La Ragione R."/>
            <person name="Hildebrand F."/>
            <person name="Pallen M.J."/>
        </authorList>
    </citation>
    <scope>NUCLEOTIDE SEQUENCE</scope>
    <source>
        <strain evidence="1">CHK178-757</strain>
    </source>
</reference>